<evidence type="ECO:0000256" key="3">
    <source>
        <dbReference type="ARBA" id="ARBA00022833"/>
    </source>
</evidence>
<dbReference type="InterPro" id="IPR001164">
    <property type="entry name" value="ArfGAP_dom"/>
</dbReference>
<dbReference type="FunFam" id="1.10.220.150:FF:000005">
    <property type="entry name" value="Arf-GAP domain and FG repeat-containing protein 1"/>
    <property type="match status" value="1"/>
</dbReference>
<keyword evidence="3" id="KW-0862">Zinc</keyword>
<dbReference type="GO" id="GO:0008270">
    <property type="term" value="F:zinc ion binding"/>
    <property type="evidence" value="ECO:0007669"/>
    <property type="project" value="UniProtKB-KW"/>
</dbReference>
<feature type="region of interest" description="Disordered" evidence="5">
    <location>
        <begin position="716"/>
        <end position="735"/>
    </location>
</feature>
<evidence type="ECO:0000256" key="4">
    <source>
        <dbReference type="PROSITE-ProRule" id="PRU00288"/>
    </source>
</evidence>
<accession>A0AAV6NM34</accession>
<dbReference type="AlphaFoldDB" id="A0AAV6NM34"/>
<name>A0AAV6NM34_9ROSI</name>
<evidence type="ECO:0000256" key="1">
    <source>
        <dbReference type="ARBA" id="ARBA00022723"/>
    </source>
</evidence>
<keyword evidence="2 4" id="KW-0863">Zinc-finger</keyword>
<feature type="compositionally biased region" description="Low complexity" evidence="5">
    <location>
        <begin position="716"/>
        <end position="729"/>
    </location>
</feature>
<feature type="compositionally biased region" description="Polar residues" evidence="5">
    <location>
        <begin position="482"/>
        <end position="496"/>
    </location>
</feature>
<protein>
    <submittedName>
        <fullName evidence="7">ADP-ribosylation factor GTPase-activating protein AGD14</fullName>
    </submittedName>
</protein>
<feature type="compositionally biased region" description="Polar residues" evidence="5">
    <location>
        <begin position="529"/>
        <end position="547"/>
    </location>
</feature>
<dbReference type="Proteomes" id="UP000685013">
    <property type="component" value="Chromosome 5"/>
</dbReference>
<evidence type="ECO:0000313" key="7">
    <source>
        <dbReference type="EMBL" id="KAG6599443.1"/>
    </source>
</evidence>
<dbReference type="PANTHER" id="PTHR46085">
    <property type="entry name" value="ARFGAP/RECO-RELATED"/>
    <property type="match status" value="1"/>
</dbReference>
<dbReference type="CDD" id="cd08838">
    <property type="entry name" value="ArfGap_AGFG"/>
    <property type="match status" value="1"/>
</dbReference>
<feature type="compositionally biased region" description="Basic and acidic residues" evidence="5">
    <location>
        <begin position="205"/>
        <end position="226"/>
    </location>
</feature>
<feature type="domain" description="Arf-GAP" evidence="6">
    <location>
        <begin position="42"/>
        <end position="160"/>
    </location>
</feature>
<reference evidence="7 8" key="1">
    <citation type="journal article" date="2021" name="Hortic Res">
        <title>The domestication of Cucurbita argyrosperma as revealed by the genome of its wild relative.</title>
        <authorList>
            <person name="Barrera-Redondo J."/>
            <person name="Sanchez-de la Vega G."/>
            <person name="Aguirre-Liguori J.A."/>
            <person name="Castellanos-Morales G."/>
            <person name="Gutierrez-Guerrero Y.T."/>
            <person name="Aguirre-Dugua X."/>
            <person name="Aguirre-Planter E."/>
            <person name="Tenaillon M.I."/>
            <person name="Lira-Saade R."/>
            <person name="Eguiarte L.E."/>
        </authorList>
    </citation>
    <scope>NUCLEOTIDE SEQUENCE [LARGE SCALE GENOMIC DNA]</scope>
    <source>
        <strain evidence="7">JBR-2021</strain>
    </source>
</reference>
<feature type="compositionally biased region" description="Polar residues" evidence="5">
    <location>
        <begin position="598"/>
        <end position="620"/>
    </location>
</feature>
<organism evidence="7 8">
    <name type="scientific">Cucurbita argyrosperma subsp. sororia</name>
    <dbReference type="NCBI Taxonomy" id="37648"/>
    <lineage>
        <taxon>Eukaryota</taxon>
        <taxon>Viridiplantae</taxon>
        <taxon>Streptophyta</taxon>
        <taxon>Embryophyta</taxon>
        <taxon>Tracheophyta</taxon>
        <taxon>Spermatophyta</taxon>
        <taxon>Magnoliopsida</taxon>
        <taxon>eudicotyledons</taxon>
        <taxon>Gunneridae</taxon>
        <taxon>Pentapetalae</taxon>
        <taxon>rosids</taxon>
        <taxon>fabids</taxon>
        <taxon>Cucurbitales</taxon>
        <taxon>Cucurbitaceae</taxon>
        <taxon>Cucurbiteae</taxon>
        <taxon>Cucurbita</taxon>
    </lineage>
</organism>
<feature type="compositionally biased region" description="Polar residues" evidence="5">
    <location>
        <begin position="510"/>
        <end position="519"/>
    </location>
</feature>
<dbReference type="SMART" id="SM00105">
    <property type="entry name" value="ArfGap"/>
    <property type="match status" value="1"/>
</dbReference>
<evidence type="ECO:0000259" key="6">
    <source>
        <dbReference type="PROSITE" id="PS50115"/>
    </source>
</evidence>
<feature type="region of interest" description="Disordered" evidence="5">
    <location>
        <begin position="598"/>
        <end position="654"/>
    </location>
</feature>
<feature type="compositionally biased region" description="Basic and acidic residues" evidence="5">
    <location>
        <begin position="153"/>
        <end position="179"/>
    </location>
</feature>
<dbReference type="PANTHER" id="PTHR46085:SF3">
    <property type="entry name" value="ARF GTPASE ACTIVATING PROTEIN"/>
    <property type="match status" value="1"/>
</dbReference>
<evidence type="ECO:0000313" key="8">
    <source>
        <dbReference type="Proteomes" id="UP000685013"/>
    </source>
</evidence>
<feature type="non-terminal residue" evidence="7">
    <location>
        <position position="1"/>
    </location>
</feature>
<comment type="caution">
    <text evidence="7">The sequence shown here is derived from an EMBL/GenBank/DDBJ whole genome shotgun (WGS) entry which is preliminary data.</text>
</comment>
<evidence type="ECO:0000256" key="2">
    <source>
        <dbReference type="ARBA" id="ARBA00022771"/>
    </source>
</evidence>
<feature type="region of interest" description="Disordered" evidence="5">
    <location>
        <begin position="153"/>
        <end position="378"/>
    </location>
</feature>
<dbReference type="Pfam" id="PF01412">
    <property type="entry name" value="ArfGap"/>
    <property type="match status" value="1"/>
</dbReference>
<sequence length="735" mass="79886">MEHPSSSRWEGSTDVIISDSTRVVQLRLTHMANRVKEDEKNERIIRGLLKLQENRRCINCNSLGPQYVCTTFWTFVCTTCSGIHREFTHRVKSVSMAKFTSQEVSALQEGGNQRAKEIYFKELDPQRHSFPDSSNVMRLRDFIKHVYVDRRYSGDKNFDKPPRGKSGEKEDFYETRRTDTYQGGSRSPPYEDRRYNEKSSPGGRNFDERRSPGSDHDNRQFGDFRRSPARPEVVSDWRREDRFGNGKKVEDGRLSDGDSKIGGRSPERSNDLDASSPPMVRPVRDILGENISPLRVIEPPKSSGTSKVADSSVHKQRTASSSSLGSISENVVETKLEPSGSLIDFDAEPEPITSAVPQPPQSSAPQSITHTENSKSDNNWASFDVVAPQAPPAPANVGTLESVLSQLSVSGSHAATGAVPTAPVGNMTMLPTGFSPSFGSGGNIHMPLPFAGGAPSAAPGAGLSTFPPSGQWSNMQPQTHSLFPGGNSQSVGQQFPPSIDRSINHMPWNPSLSVNSQGPPSNPAAHTPQDFSTPPQAIASSVPQTSAPEVKPTGRKELPADLFAFNYSSYPAPVPGWHAVPPHHMMYAMPYNSATPVPSFPQSSTSTNPFDLSPEQSQFPSMAPLPNPGQPASNLTTTPGYGNHPTSTWMPHQPPSNLLQPQFPPQAPHPSTMPSGPPYMGQQVAQPYRHPGLGNYGHEGSAHMYTDMGQQTAVRFSTPSTPNPFSSTTGGNPFG</sequence>
<gene>
    <name evidence="7" type="primary">AGD14</name>
    <name evidence="7" type="ORF">SDJN03_09221</name>
</gene>
<proteinExistence type="predicted"/>
<dbReference type="EMBL" id="JAGKQH010000005">
    <property type="protein sequence ID" value="KAG6599443.1"/>
    <property type="molecule type" value="Genomic_DNA"/>
</dbReference>
<dbReference type="PROSITE" id="PS50115">
    <property type="entry name" value="ARFGAP"/>
    <property type="match status" value="1"/>
</dbReference>
<evidence type="ECO:0000256" key="5">
    <source>
        <dbReference type="SAM" id="MobiDB-lite"/>
    </source>
</evidence>
<dbReference type="GO" id="GO:0005096">
    <property type="term" value="F:GTPase activator activity"/>
    <property type="evidence" value="ECO:0007669"/>
    <property type="project" value="InterPro"/>
</dbReference>
<keyword evidence="1" id="KW-0479">Metal-binding</keyword>
<feature type="compositionally biased region" description="Polar residues" evidence="5">
    <location>
        <begin position="318"/>
        <end position="331"/>
    </location>
</feature>
<feature type="compositionally biased region" description="Polar residues" evidence="5">
    <location>
        <begin position="630"/>
        <end position="654"/>
    </location>
</feature>
<feature type="compositionally biased region" description="Basic and acidic residues" evidence="5">
    <location>
        <begin position="233"/>
        <end position="271"/>
    </location>
</feature>
<feature type="compositionally biased region" description="Polar residues" evidence="5">
    <location>
        <begin position="368"/>
        <end position="378"/>
    </location>
</feature>
<dbReference type="InterPro" id="IPR044820">
    <property type="entry name" value="AGD14-like"/>
</dbReference>
<keyword evidence="8" id="KW-1185">Reference proteome</keyword>
<feature type="region of interest" description="Disordered" evidence="5">
    <location>
        <begin position="482"/>
        <end position="554"/>
    </location>
</feature>